<protein>
    <submittedName>
        <fullName evidence="2">Uncharacterized protein</fullName>
    </submittedName>
</protein>
<feature type="compositionally biased region" description="Polar residues" evidence="1">
    <location>
        <begin position="1"/>
        <end position="10"/>
    </location>
</feature>
<feature type="region of interest" description="Disordered" evidence="1">
    <location>
        <begin position="1"/>
        <end position="30"/>
    </location>
</feature>
<evidence type="ECO:0000313" key="2">
    <source>
        <dbReference type="EMBL" id="MEQ2256445.1"/>
    </source>
</evidence>
<evidence type="ECO:0000313" key="3">
    <source>
        <dbReference type="Proteomes" id="UP001482620"/>
    </source>
</evidence>
<keyword evidence="3" id="KW-1185">Reference proteome</keyword>
<name>A0ABV0VHP7_9TELE</name>
<dbReference type="EMBL" id="JAHRIQ010107131">
    <property type="protein sequence ID" value="MEQ2256445.1"/>
    <property type="molecule type" value="Genomic_DNA"/>
</dbReference>
<feature type="region of interest" description="Disordered" evidence="1">
    <location>
        <begin position="60"/>
        <end position="131"/>
    </location>
</feature>
<organism evidence="2 3">
    <name type="scientific">Ilyodon furcidens</name>
    <name type="common">goldbreast splitfin</name>
    <dbReference type="NCBI Taxonomy" id="33524"/>
    <lineage>
        <taxon>Eukaryota</taxon>
        <taxon>Metazoa</taxon>
        <taxon>Chordata</taxon>
        <taxon>Craniata</taxon>
        <taxon>Vertebrata</taxon>
        <taxon>Euteleostomi</taxon>
        <taxon>Actinopterygii</taxon>
        <taxon>Neopterygii</taxon>
        <taxon>Teleostei</taxon>
        <taxon>Neoteleostei</taxon>
        <taxon>Acanthomorphata</taxon>
        <taxon>Ovalentaria</taxon>
        <taxon>Atherinomorphae</taxon>
        <taxon>Cyprinodontiformes</taxon>
        <taxon>Goodeidae</taxon>
        <taxon>Ilyodon</taxon>
    </lineage>
</organism>
<dbReference type="Proteomes" id="UP001482620">
    <property type="component" value="Unassembled WGS sequence"/>
</dbReference>
<sequence length="131" mass="14414">MSPNQVNEFSNEPHFSVGQHNRRGSLNRHPSLNRHLNVVEGFECSNDPRGYVVWGLNAPGRVSHGKQALGDGSDKERFKNPSRTPTTKLRHVTSPGTAEPGSHPGARPGVWTRRRAPGGWVAPRRTRPGQA</sequence>
<accession>A0ABV0VHP7</accession>
<reference evidence="2 3" key="1">
    <citation type="submission" date="2021-06" db="EMBL/GenBank/DDBJ databases">
        <authorList>
            <person name="Palmer J.M."/>
        </authorList>
    </citation>
    <scope>NUCLEOTIDE SEQUENCE [LARGE SCALE GENOMIC DNA]</scope>
    <source>
        <strain evidence="3">if_2019</strain>
        <tissue evidence="2">Muscle</tissue>
    </source>
</reference>
<comment type="caution">
    <text evidence="2">The sequence shown here is derived from an EMBL/GenBank/DDBJ whole genome shotgun (WGS) entry which is preliminary data.</text>
</comment>
<gene>
    <name evidence="2" type="ORF">ILYODFUR_024281</name>
</gene>
<evidence type="ECO:0000256" key="1">
    <source>
        <dbReference type="SAM" id="MobiDB-lite"/>
    </source>
</evidence>
<proteinExistence type="predicted"/>